<feature type="transmembrane region" description="Helical" evidence="1">
    <location>
        <begin position="134"/>
        <end position="155"/>
    </location>
</feature>
<proteinExistence type="predicted"/>
<dbReference type="Proteomes" id="UP000092650">
    <property type="component" value="Chromosome"/>
</dbReference>
<keyword evidence="3" id="KW-1185">Reference proteome</keyword>
<gene>
    <name evidence="2" type="ORF">BBI15_08780</name>
</gene>
<evidence type="ECO:0000313" key="2">
    <source>
        <dbReference type="EMBL" id="ANU20304.1"/>
    </source>
</evidence>
<feature type="transmembrane region" description="Helical" evidence="1">
    <location>
        <begin position="167"/>
        <end position="185"/>
    </location>
</feature>
<evidence type="ECO:0008006" key="4">
    <source>
        <dbReference type="Google" id="ProtNLM"/>
    </source>
</evidence>
<name>A0A1C7E8K4_9BACL</name>
<evidence type="ECO:0000256" key="1">
    <source>
        <dbReference type="SAM" id="Phobius"/>
    </source>
</evidence>
<accession>A0A1C7E8K4</accession>
<evidence type="ECO:0000313" key="3">
    <source>
        <dbReference type="Proteomes" id="UP000092650"/>
    </source>
</evidence>
<organism evidence="2 3">
    <name type="scientific">Planococcus plakortidis</name>
    <dbReference type="NCBI Taxonomy" id="1038856"/>
    <lineage>
        <taxon>Bacteria</taxon>
        <taxon>Bacillati</taxon>
        <taxon>Bacillota</taxon>
        <taxon>Bacilli</taxon>
        <taxon>Bacillales</taxon>
        <taxon>Caryophanaceae</taxon>
        <taxon>Planococcus</taxon>
    </lineage>
</organism>
<dbReference type="OrthoDB" id="2427220at2"/>
<protein>
    <recommendedName>
        <fullName evidence="4">Yip1 domain-containing protein</fullName>
    </recommendedName>
</protein>
<dbReference type="KEGG" id="ppla:BBI15_08780"/>
<keyword evidence="1" id="KW-0812">Transmembrane</keyword>
<keyword evidence="1" id="KW-0472">Membrane</keyword>
<feature type="transmembrane region" description="Helical" evidence="1">
    <location>
        <begin position="35"/>
        <end position="55"/>
    </location>
</feature>
<dbReference type="EMBL" id="CP016539">
    <property type="protein sequence ID" value="ANU20304.1"/>
    <property type="molecule type" value="Genomic_DNA"/>
</dbReference>
<sequence length="188" mass="19775">MIKGVSKLVGKMISLDDPSYRSFLELPKTETVSRLLLLVVGLGYGAISIASQASYISSFDSALLQNFLVPAIFILFGILTAFITKVGMAALLWAGSKALGGTAKYRAVSLVTPVALLPGLLGAPYLAGLGGGSVWVNLFLVAGIIWMYLVGVKIVQVVQGFSATKAYLSAGMAFLFLASIYYLVIPAS</sequence>
<dbReference type="AlphaFoldDB" id="A0A1C7E8K4"/>
<dbReference type="STRING" id="1038856.BBI15_08780"/>
<feature type="transmembrane region" description="Helical" evidence="1">
    <location>
        <begin position="107"/>
        <end position="128"/>
    </location>
</feature>
<feature type="transmembrane region" description="Helical" evidence="1">
    <location>
        <begin position="67"/>
        <end position="95"/>
    </location>
</feature>
<reference evidence="2" key="1">
    <citation type="submission" date="2016-10" db="EMBL/GenBank/DDBJ databases">
        <authorList>
            <person name="See-Too W.S."/>
        </authorList>
    </citation>
    <scope>NUCLEOTIDE SEQUENCE [LARGE SCALE GENOMIC DNA]</scope>
    <source>
        <strain evidence="2">DSM 23997</strain>
    </source>
</reference>
<keyword evidence="1" id="KW-1133">Transmembrane helix</keyword>